<evidence type="ECO:0000313" key="3">
    <source>
        <dbReference type="Proteomes" id="UP000095767"/>
    </source>
</evidence>
<name>A0A1E5VTB2_9POAL</name>
<sequence length="171" mass="18856">LEIYFNGDLSPGYDYLSLDSYLDACPIMETFILRVDQGDNMALLTDSVFESAAPLRQMPEHKHDSLKNVSIFGFCFAKSIVELTCHILESATSLERITLDSVFDGLDKYDLGRCCATSSRKTGACCPLTKEGILEASKGLMAIDVYIMGKVPSTVKLDVRKPCSLCHTLEP</sequence>
<dbReference type="InterPro" id="IPR053772">
    <property type="entry name" value="At1g61320/At1g61330-like"/>
</dbReference>
<proteinExistence type="predicted"/>
<dbReference type="Proteomes" id="UP000095767">
    <property type="component" value="Unassembled WGS sequence"/>
</dbReference>
<dbReference type="Pfam" id="PF23622">
    <property type="entry name" value="LRR_At1g61320_AtMIF1"/>
    <property type="match status" value="1"/>
</dbReference>
<dbReference type="PANTHER" id="PTHR34145">
    <property type="entry name" value="OS02G0105600 PROTEIN"/>
    <property type="match status" value="1"/>
</dbReference>
<dbReference type="OrthoDB" id="647634at2759"/>
<protein>
    <recommendedName>
        <fullName evidence="1">At1g61320/AtMIF1 LRR domain-containing protein</fullName>
    </recommendedName>
</protein>
<organism evidence="2 3">
    <name type="scientific">Dichanthelium oligosanthes</name>
    <dbReference type="NCBI Taxonomy" id="888268"/>
    <lineage>
        <taxon>Eukaryota</taxon>
        <taxon>Viridiplantae</taxon>
        <taxon>Streptophyta</taxon>
        <taxon>Embryophyta</taxon>
        <taxon>Tracheophyta</taxon>
        <taxon>Spermatophyta</taxon>
        <taxon>Magnoliopsida</taxon>
        <taxon>Liliopsida</taxon>
        <taxon>Poales</taxon>
        <taxon>Poaceae</taxon>
        <taxon>PACMAD clade</taxon>
        <taxon>Panicoideae</taxon>
        <taxon>Panicodae</taxon>
        <taxon>Paniceae</taxon>
        <taxon>Dichantheliinae</taxon>
        <taxon>Dichanthelium</taxon>
    </lineage>
</organism>
<reference evidence="2 3" key="1">
    <citation type="submission" date="2016-09" db="EMBL/GenBank/DDBJ databases">
        <title>The draft genome of Dichanthelium oligosanthes: A C3 panicoid grass species.</title>
        <authorList>
            <person name="Studer A.J."/>
            <person name="Schnable J.C."/>
            <person name="Brutnell T.P."/>
        </authorList>
    </citation>
    <scope>NUCLEOTIDE SEQUENCE [LARGE SCALE GENOMIC DNA]</scope>
    <source>
        <strain evidence="3">cv. Kellogg 1175</strain>
        <tissue evidence="2">Leaf</tissue>
    </source>
</reference>
<evidence type="ECO:0000313" key="2">
    <source>
        <dbReference type="EMBL" id="OEL28367.1"/>
    </source>
</evidence>
<evidence type="ECO:0000259" key="1">
    <source>
        <dbReference type="Pfam" id="PF23622"/>
    </source>
</evidence>
<dbReference type="PANTHER" id="PTHR34145:SF8">
    <property type="entry name" value="OS05G0538250 PROTEIN"/>
    <property type="match status" value="1"/>
</dbReference>
<comment type="caution">
    <text evidence="2">The sequence shown here is derived from an EMBL/GenBank/DDBJ whole genome shotgun (WGS) entry which is preliminary data.</text>
</comment>
<keyword evidence="3" id="KW-1185">Reference proteome</keyword>
<dbReference type="EMBL" id="LWDX02030190">
    <property type="protein sequence ID" value="OEL28367.1"/>
    <property type="molecule type" value="Genomic_DNA"/>
</dbReference>
<dbReference type="STRING" id="888268.A0A1E5VTB2"/>
<dbReference type="InterPro" id="IPR055357">
    <property type="entry name" value="LRR_At1g61320_AtMIF1"/>
</dbReference>
<accession>A0A1E5VTB2</accession>
<gene>
    <name evidence="2" type="ORF">BAE44_0010615</name>
</gene>
<feature type="domain" description="At1g61320/AtMIF1 LRR" evidence="1">
    <location>
        <begin position="1"/>
        <end position="164"/>
    </location>
</feature>
<feature type="non-terminal residue" evidence="2">
    <location>
        <position position="1"/>
    </location>
</feature>
<dbReference type="AlphaFoldDB" id="A0A1E5VTB2"/>